<dbReference type="Gene3D" id="2.130.10.10">
    <property type="entry name" value="YVTN repeat-like/Quinoprotein amine dehydrogenase"/>
    <property type="match status" value="2"/>
</dbReference>
<comment type="caution">
    <text evidence="3">The sequence shown here is derived from an EMBL/GenBank/DDBJ whole genome shotgun (WGS) entry which is preliminary data.</text>
</comment>
<keyword evidence="4" id="KW-1185">Reference proteome</keyword>
<gene>
    <name evidence="3" type="ORF">KQX54_020792</name>
</gene>
<dbReference type="Gene3D" id="1.20.1280.50">
    <property type="match status" value="1"/>
</dbReference>
<dbReference type="PANTHER" id="PTHR19855">
    <property type="entry name" value="WD40 REPEAT PROTEIN 12, 37"/>
    <property type="match status" value="1"/>
</dbReference>
<dbReference type="PROSITE" id="PS50294">
    <property type="entry name" value="WD_REPEATS_REGION"/>
    <property type="match status" value="1"/>
</dbReference>
<organism evidence="3 4">
    <name type="scientific">Cotesia glomerata</name>
    <name type="common">Lepidopteran parasitic wasp</name>
    <name type="synonym">Apanteles glomeratus</name>
    <dbReference type="NCBI Taxonomy" id="32391"/>
    <lineage>
        <taxon>Eukaryota</taxon>
        <taxon>Metazoa</taxon>
        <taxon>Ecdysozoa</taxon>
        <taxon>Arthropoda</taxon>
        <taxon>Hexapoda</taxon>
        <taxon>Insecta</taxon>
        <taxon>Pterygota</taxon>
        <taxon>Neoptera</taxon>
        <taxon>Endopterygota</taxon>
        <taxon>Hymenoptera</taxon>
        <taxon>Apocrita</taxon>
        <taxon>Ichneumonoidea</taxon>
        <taxon>Braconidae</taxon>
        <taxon>Microgastrinae</taxon>
        <taxon>Cotesia</taxon>
    </lineage>
</organism>
<dbReference type="AlphaFoldDB" id="A0AAV7J611"/>
<dbReference type="InterPro" id="IPR036322">
    <property type="entry name" value="WD40_repeat_dom_sf"/>
</dbReference>
<dbReference type="PROSITE" id="PS50181">
    <property type="entry name" value="FBOX"/>
    <property type="match status" value="1"/>
</dbReference>
<protein>
    <recommendedName>
        <fullName evidence="2">F-box domain-containing protein</fullName>
    </recommendedName>
</protein>
<proteinExistence type="predicted"/>
<dbReference type="EMBL" id="JAHXZJ010000001">
    <property type="protein sequence ID" value="KAH0568415.1"/>
    <property type="molecule type" value="Genomic_DNA"/>
</dbReference>
<dbReference type="InterPro" id="IPR015943">
    <property type="entry name" value="WD40/YVTN_repeat-like_dom_sf"/>
</dbReference>
<dbReference type="SMART" id="SM00256">
    <property type="entry name" value="FBOX"/>
    <property type="match status" value="1"/>
</dbReference>
<evidence type="ECO:0000313" key="3">
    <source>
        <dbReference type="EMBL" id="KAH0568415.1"/>
    </source>
</evidence>
<dbReference type="PROSITE" id="PS50082">
    <property type="entry name" value="WD_REPEATS_2"/>
    <property type="match status" value="2"/>
</dbReference>
<dbReference type="Pfam" id="PF12937">
    <property type="entry name" value="F-box-like"/>
    <property type="match status" value="1"/>
</dbReference>
<dbReference type="Pfam" id="PF00400">
    <property type="entry name" value="WD40"/>
    <property type="match status" value="1"/>
</dbReference>
<reference evidence="3 4" key="1">
    <citation type="journal article" date="2021" name="J. Hered.">
        <title>A chromosome-level genome assembly of the parasitoid wasp, Cotesia glomerata (Hymenoptera: Braconidae).</title>
        <authorList>
            <person name="Pinto B.J."/>
            <person name="Weis J.J."/>
            <person name="Gamble T."/>
            <person name="Ode P.J."/>
            <person name="Paul R."/>
            <person name="Zaspel J.M."/>
        </authorList>
    </citation>
    <scope>NUCLEOTIDE SEQUENCE [LARGE SCALE GENOMIC DNA]</scope>
    <source>
        <strain evidence="3">CgM1</strain>
    </source>
</reference>
<dbReference type="PANTHER" id="PTHR19855:SF34">
    <property type="entry name" value="F-BOX_WD REPEAT-CONTAINING PROTEIN 9"/>
    <property type="match status" value="1"/>
</dbReference>
<evidence type="ECO:0000313" key="4">
    <source>
        <dbReference type="Proteomes" id="UP000826195"/>
    </source>
</evidence>
<name>A0AAV7J611_COTGL</name>
<keyword evidence="1" id="KW-0853">WD repeat</keyword>
<dbReference type="InterPro" id="IPR001680">
    <property type="entry name" value="WD40_rpt"/>
</dbReference>
<sequence>MSNTVDDKDNDISSEDNSQDDLCDRITLQELPIEIFLHICSFLDASTLVHRLGMTCKQFYNILHDDSLWKARISRVWPNSRFPILPPDENDKLFWKLSCVAVERQSYLWRNVETFDNFSLEDGHYGTVDGLLLMDSGQICISSGRDRSLICWRLKSAEHEEKIRMHQSFGHDGWIRDITLMHNKLYSCSWDQRVIEWGLSNVDINFVNKIELFRDKTSALLCIASNPELNLLATGSFTKTISVLDPRKQSPLVNEYQAHQGPVLKVKMNSQYIVSASEDKRITIWDQRAQKILKKIMISKESFPMSMFMYKDTVYIGDSAANIHILDIHKEFDIIRTYETEHTKGITGIHVTPGSILTSSLDSTVRISSPTDPPRQFTILQSRHGDIAGIEYQNEVLAVCGDSAIQIWRPTTEHAC</sequence>
<dbReference type="InterPro" id="IPR001810">
    <property type="entry name" value="F-box_dom"/>
</dbReference>
<dbReference type="SMART" id="SM00320">
    <property type="entry name" value="WD40"/>
    <property type="match status" value="6"/>
</dbReference>
<feature type="repeat" description="WD" evidence="1">
    <location>
        <begin position="256"/>
        <end position="295"/>
    </location>
</feature>
<feature type="repeat" description="WD" evidence="1">
    <location>
        <begin position="121"/>
        <end position="162"/>
    </location>
</feature>
<accession>A0AAV7J611</accession>
<dbReference type="SUPFAM" id="SSF50978">
    <property type="entry name" value="WD40 repeat-like"/>
    <property type="match status" value="1"/>
</dbReference>
<dbReference type="Proteomes" id="UP000826195">
    <property type="component" value="Unassembled WGS sequence"/>
</dbReference>
<feature type="domain" description="F-box" evidence="2">
    <location>
        <begin position="25"/>
        <end position="72"/>
    </location>
</feature>
<evidence type="ECO:0000256" key="1">
    <source>
        <dbReference type="PROSITE-ProRule" id="PRU00221"/>
    </source>
</evidence>
<evidence type="ECO:0000259" key="2">
    <source>
        <dbReference type="PROSITE" id="PS50181"/>
    </source>
</evidence>
<dbReference type="SUPFAM" id="SSF81383">
    <property type="entry name" value="F-box domain"/>
    <property type="match status" value="1"/>
</dbReference>
<dbReference type="InterPro" id="IPR036047">
    <property type="entry name" value="F-box-like_dom_sf"/>
</dbReference>